<evidence type="ECO:0000256" key="1">
    <source>
        <dbReference type="ARBA" id="ARBA00022441"/>
    </source>
</evidence>
<dbReference type="AlphaFoldDB" id="A0AA88KNH4"/>
<accession>A0AA88KNH4</accession>
<name>A0AA88KNH4_NAELO</name>
<keyword evidence="2" id="KW-0677">Repeat</keyword>
<dbReference type="InterPro" id="IPR015915">
    <property type="entry name" value="Kelch-typ_b-propeller"/>
</dbReference>
<evidence type="ECO:0000259" key="3">
    <source>
        <dbReference type="Pfam" id="PF24981"/>
    </source>
</evidence>
<dbReference type="PANTHER" id="PTHR46093">
    <property type="entry name" value="ACYL-COA-BINDING DOMAIN-CONTAINING PROTEIN 5"/>
    <property type="match status" value="1"/>
</dbReference>
<organism evidence="4 5">
    <name type="scientific">Naegleria lovaniensis</name>
    <name type="common">Amoeba</name>
    <dbReference type="NCBI Taxonomy" id="51637"/>
    <lineage>
        <taxon>Eukaryota</taxon>
        <taxon>Discoba</taxon>
        <taxon>Heterolobosea</taxon>
        <taxon>Tetramitia</taxon>
        <taxon>Eutetramitia</taxon>
        <taxon>Vahlkampfiidae</taxon>
        <taxon>Naegleria</taxon>
    </lineage>
</organism>
<evidence type="ECO:0000256" key="2">
    <source>
        <dbReference type="ARBA" id="ARBA00022737"/>
    </source>
</evidence>
<dbReference type="PANTHER" id="PTHR46093:SF18">
    <property type="entry name" value="FIBRONECTIN TYPE-III DOMAIN-CONTAINING PROTEIN"/>
    <property type="match status" value="1"/>
</dbReference>
<sequence>MNHQPHRLSPFSNFVDNSNDNTSQTIIIPETNELYQPIFYPSTHKSRRDGSSLKPHADFYVDQVKQILLEGPTINREKSKTLDFSDPSSEGLWNRSHTFQFTHDDYLYIFIGAHAWHHYYRSIKDDCLFRISLSDIDHLYEGIDSVAVEEISTSGNAPIGGRIFPGVYFDEELLEVFMHGGLKQGRNLTNEVFSLNMKTLEWKQYEPINRSGSNIFPFLEGHTIIKRGKDEYYSYGGHGGNLIFTNSFYRMSRIGDNTMHFTNMKHENMIGYDQVTFPVAYHQAVYFKKHDVMIVIGGKMRSGENAPLSNDLLFYYFKSKTWMILETHVRPSRDPCPLLKDRKVPPNHLKILNRTPWIKTDKIRSHCAAQLSDSKLLYYGGTCHTRDHADDFPHEIFIFDIDELRWEVNESLSSYDSQVEYLVNTKFSKSLSEEACLEGMNNMFRGVHQNNSSTTLTNNNPYELNENEFDEAFVGRNYFSMNYDRKRNKVYIFGGSICSRTGRTRQWESSSLIVFHCNLRPSMFKLFPNTSKILQSTEQGGAFTDISIRTLSH</sequence>
<reference evidence="4 5" key="1">
    <citation type="journal article" date="2018" name="BMC Genomics">
        <title>The genome of Naegleria lovaniensis, the basis for a comparative approach to unravel pathogenicity factors of the human pathogenic amoeba N. fowleri.</title>
        <authorList>
            <person name="Liechti N."/>
            <person name="Schurch N."/>
            <person name="Bruggmann R."/>
            <person name="Wittwer M."/>
        </authorList>
    </citation>
    <scope>NUCLEOTIDE SEQUENCE [LARGE SCALE GENOMIC DNA]</scope>
    <source>
        <strain evidence="4 5">ATCC 30569</strain>
    </source>
</reference>
<dbReference type="InterPro" id="IPR056737">
    <property type="entry name" value="Beta-prop_ATRN-MKLN-like"/>
</dbReference>
<dbReference type="Gene3D" id="2.120.10.80">
    <property type="entry name" value="Kelch-type beta propeller"/>
    <property type="match status" value="1"/>
</dbReference>
<comment type="caution">
    <text evidence="4">The sequence shown here is derived from an EMBL/GenBank/DDBJ whole genome shotgun (WGS) entry which is preliminary data.</text>
</comment>
<keyword evidence="1" id="KW-0880">Kelch repeat</keyword>
<dbReference type="SUPFAM" id="SSF117281">
    <property type="entry name" value="Kelch motif"/>
    <property type="match status" value="1"/>
</dbReference>
<proteinExistence type="predicted"/>
<dbReference type="GeneID" id="68097601"/>
<feature type="domain" description="Attractin/MKLN-like beta-propeller" evidence="3">
    <location>
        <begin position="175"/>
        <end position="328"/>
    </location>
</feature>
<dbReference type="EMBL" id="PYSW02000023">
    <property type="protein sequence ID" value="KAG2382566.1"/>
    <property type="molecule type" value="Genomic_DNA"/>
</dbReference>
<dbReference type="Pfam" id="PF24981">
    <property type="entry name" value="Beta-prop_ATRN-LZTR1"/>
    <property type="match status" value="1"/>
</dbReference>
<evidence type="ECO:0000313" key="5">
    <source>
        <dbReference type="Proteomes" id="UP000816034"/>
    </source>
</evidence>
<evidence type="ECO:0000313" key="4">
    <source>
        <dbReference type="EMBL" id="KAG2382566.1"/>
    </source>
</evidence>
<dbReference type="Proteomes" id="UP000816034">
    <property type="component" value="Unassembled WGS sequence"/>
</dbReference>
<protein>
    <recommendedName>
        <fullName evidence="3">Attractin/MKLN-like beta-propeller domain-containing protein</fullName>
    </recommendedName>
</protein>
<gene>
    <name evidence="4" type="ORF">C9374_005146</name>
</gene>
<keyword evidence="5" id="KW-1185">Reference proteome</keyword>
<dbReference type="RefSeq" id="XP_044548245.1">
    <property type="nucleotide sequence ID" value="XM_044694864.1"/>
</dbReference>